<dbReference type="InterPro" id="IPR000257">
    <property type="entry name" value="Uroporphyrinogen_deCOase"/>
</dbReference>
<dbReference type="SUPFAM" id="SSF51726">
    <property type="entry name" value="UROD/MetE-like"/>
    <property type="match status" value="1"/>
</dbReference>
<dbReference type="AlphaFoldDB" id="A0A0F9JVI2"/>
<comment type="caution">
    <text evidence="2">The sequence shown here is derived from an EMBL/GenBank/DDBJ whole genome shotgun (WGS) entry which is preliminary data.</text>
</comment>
<evidence type="ECO:0000259" key="1">
    <source>
        <dbReference type="Pfam" id="PF01208"/>
    </source>
</evidence>
<protein>
    <recommendedName>
        <fullName evidence="1">Uroporphyrinogen decarboxylase (URO-D) domain-containing protein</fullName>
    </recommendedName>
</protein>
<accession>A0A0F9JVI2</accession>
<dbReference type="Pfam" id="PF01208">
    <property type="entry name" value="URO-D"/>
    <property type="match status" value="1"/>
</dbReference>
<dbReference type="InterPro" id="IPR052024">
    <property type="entry name" value="Methanogen_methyltrans"/>
</dbReference>
<gene>
    <name evidence="2" type="ORF">LCGC14_1407480</name>
</gene>
<evidence type="ECO:0000313" key="2">
    <source>
        <dbReference type="EMBL" id="KKM73728.1"/>
    </source>
</evidence>
<name>A0A0F9JVI2_9ZZZZ</name>
<dbReference type="Gene3D" id="3.20.20.210">
    <property type="match status" value="1"/>
</dbReference>
<proteinExistence type="predicted"/>
<dbReference type="EMBL" id="LAZR01009254">
    <property type="protein sequence ID" value="KKM73728.1"/>
    <property type="molecule type" value="Genomic_DNA"/>
</dbReference>
<organism evidence="2">
    <name type="scientific">marine sediment metagenome</name>
    <dbReference type="NCBI Taxonomy" id="412755"/>
    <lineage>
        <taxon>unclassified sequences</taxon>
        <taxon>metagenomes</taxon>
        <taxon>ecological metagenomes</taxon>
    </lineage>
</organism>
<dbReference type="PANTHER" id="PTHR47099">
    <property type="entry name" value="METHYLCOBAMIDE:COM METHYLTRANSFERASE MTBA"/>
    <property type="match status" value="1"/>
</dbReference>
<dbReference type="GO" id="GO:0004853">
    <property type="term" value="F:uroporphyrinogen decarboxylase activity"/>
    <property type="evidence" value="ECO:0007669"/>
    <property type="project" value="InterPro"/>
</dbReference>
<dbReference type="InterPro" id="IPR038071">
    <property type="entry name" value="UROD/MetE-like_sf"/>
</dbReference>
<dbReference type="PANTHER" id="PTHR47099:SF1">
    <property type="entry name" value="METHYLCOBAMIDE:COM METHYLTRANSFERASE MTBA"/>
    <property type="match status" value="1"/>
</dbReference>
<sequence>MNSYDRIFAALNLEEPDRVPVFECSMAPNIIDALVPGGTIEDVAEKYDLDTIYHREAYQYEPVDEKQGYFRDEWGIVVKLEADTMPTPVKHPIKNEADLEDFICPDPRAPIRLAKIKEAVRRFKGEKPIVLGMSDAFAIPWKLRGMAEFLLDLATDPSFAKKLIQMVVEYNCGLVRAAAEAGVDIIRPTDD</sequence>
<reference evidence="2" key="1">
    <citation type="journal article" date="2015" name="Nature">
        <title>Complex archaea that bridge the gap between prokaryotes and eukaryotes.</title>
        <authorList>
            <person name="Spang A."/>
            <person name="Saw J.H."/>
            <person name="Jorgensen S.L."/>
            <person name="Zaremba-Niedzwiedzka K."/>
            <person name="Martijn J."/>
            <person name="Lind A.E."/>
            <person name="van Eijk R."/>
            <person name="Schleper C."/>
            <person name="Guy L."/>
            <person name="Ettema T.J."/>
        </authorList>
    </citation>
    <scope>NUCLEOTIDE SEQUENCE</scope>
</reference>
<dbReference type="GO" id="GO:0006779">
    <property type="term" value="P:porphyrin-containing compound biosynthetic process"/>
    <property type="evidence" value="ECO:0007669"/>
    <property type="project" value="InterPro"/>
</dbReference>
<feature type="non-terminal residue" evidence="2">
    <location>
        <position position="191"/>
    </location>
</feature>
<feature type="domain" description="Uroporphyrinogen decarboxylase (URO-D)" evidence="1">
    <location>
        <begin position="5"/>
        <end position="190"/>
    </location>
</feature>